<dbReference type="PANTHER" id="PTHR35530:SF1">
    <property type="entry name" value="2-HYDROXYMUCONATE TAUTOMERASE"/>
    <property type="match status" value="1"/>
</dbReference>
<keyword evidence="2 4" id="KW-0413">Isomerase</keyword>
<dbReference type="GO" id="GO:0016853">
    <property type="term" value="F:isomerase activity"/>
    <property type="evidence" value="ECO:0007669"/>
    <property type="project" value="UniProtKB-UniRule"/>
</dbReference>
<feature type="active site" description="Proton acceptor; via imino nitrogen" evidence="3">
    <location>
        <position position="2"/>
    </location>
</feature>
<name>A0A1T2LBD5_9GAMM</name>
<dbReference type="SUPFAM" id="SSF55331">
    <property type="entry name" value="Tautomerase/MIF"/>
    <property type="match status" value="1"/>
</dbReference>
<dbReference type="Pfam" id="PF01361">
    <property type="entry name" value="Tautomerase"/>
    <property type="match status" value="1"/>
</dbReference>
<evidence type="ECO:0000256" key="2">
    <source>
        <dbReference type="ARBA" id="ARBA00023235"/>
    </source>
</evidence>
<organism evidence="6 7">
    <name type="scientific">Solemya elarraichensis gill symbiont</name>
    <dbReference type="NCBI Taxonomy" id="1918949"/>
    <lineage>
        <taxon>Bacteria</taxon>
        <taxon>Pseudomonadati</taxon>
        <taxon>Pseudomonadota</taxon>
        <taxon>Gammaproteobacteria</taxon>
        <taxon>sulfur-oxidizing symbionts</taxon>
    </lineage>
</organism>
<dbReference type="OrthoDB" id="9799841at2"/>
<evidence type="ECO:0000256" key="4">
    <source>
        <dbReference type="RuleBase" id="RU362032"/>
    </source>
</evidence>
<accession>A0A1T2LBD5</accession>
<protein>
    <recommendedName>
        <fullName evidence="4">Tautomerase</fullName>
        <ecNumber evidence="4">5.3.2.-</ecNumber>
    </recommendedName>
</protein>
<feature type="domain" description="4-oxalocrotonate tautomerase-like" evidence="5">
    <location>
        <begin position="2"/>
        <end position="56"/>
    </location>
</feature>
<dbReference type="Proteomes" id="UP000190198">
    <property type="component" value="Unassembled WGS sequence"/>
</dbReference>
<dbReference type="Gene3D" id="3.30.429.10">
    <property type="entry name" value="Macrophage Migration Inhibitory Factor"/>
    <property type="match status" value="1"/>
</dbReference>
<dbReference type="EMBL" id="MPRK01000038">
    <property type="protein sequence ID" value="OOZ42429.1"/>
    <property type="molecule type" value="Genomic_DNA"/>
</dbReference>
<comment type="similarity">
    <text evidence="1 4">Belongs to the 4-oxalocrotonate tautomerase family.</text>
</comment>
<evidence type="ECO:0000313" key="6">
    <source>
        <dbReference type="EMBL" id="OOZ42429.1"/>
    </source>
</evidence>
<dbReference type="PANTHER" id="PTHR35530">
    <property type="entry name" value="TAUTOMERASE-RELATED"/>
    <property type="match status" value="1"/>
</dbReference>
<keyword evidence="7" id="KW-1185">Reference proteome</keyword>
<sequence length="68" mass="7509">MPLINIKITNDGVTKEQKQQLIEGATQLVVDVLNKNPATTMVIIDEVDTDNWGIGARQVTELRKESSS</sequence>
<reference evidence="6 7" key="1">
    <citation type="submission" date="2016-11" db="EMBL/GenBank/DDBJ databases">
        <title>Mixed transmission modes and dynamic genome evolution in an obligate animal-bacterial symbiosis.</title>
        <authorList>
            <person name="Russell S.L."/>
            <person name="Corbett-Detig R.B."/>
            <person name="Cavanaugh C.M."/>
        </authorList>
    </citation>
    <scope>NUCLEOTIDE SEQUENCE [LARGE SCALE GENOMIC DNA]</scope>
    <source>
        <strain evidence="6">Sp-SM6</strain>
    </source>
</reference>
<comment type="caution">
    <text evidence="6">The sequence shown here is derived from an EMBL/GenBank/DDBJ whole genome shotgun (WGS) entry which is preliminary data.</text>
</comment>
<evidence type="ECO:0000256" key="3">
    <source>
        <dbReference type="PIRSR" id="PIRSR618191-1"/>
    </source>
</evidence>
<gene>
    <name evidence="6" type="ORF">BOW52_03285</name>
</gene>
<dbReference type="NCBIfam" id="TIGR00013">
    <property type="entry name" value="taut"/>
    <property type="match status" value="1"/>
</dbReference>
<dbReference type="InterPro" id="IPR014347">
    <property type="entry name" value="Tautomerase/MIF_sf"/>
</dbReference>
<dbReference type="EC" id="5.3.2.-" evidence="4"/>
<evidence type="ECO:0000313" key="7">
    <source>
        <dbReference type="Proteomes" id="UP000190198"/>
    </source>
</evidence>
<evidence type="ECO:0000256" key="1">
    <source>
        <dbReference type="ARBA" id="ARBA00006723"/>
    </source>
</evidence>
<dbReference type="RefSeq" id="WP_078476427.1">
    <property type="nucleotide sequence ID" value="NZ_MPRK01000038.1"/>
</dbReference>
<dbReference type="AlphaFoldDB" id="A0A1T2LBD5"/>
<proteinExistence type="inferred from homology"/>
<dbReference type="InterPro" id="IPR004370">
    <property type="entry name" value="4-OT-like_dom"/>
</dbReference>
<evidence type="ECO:0000259" key="5">
    <source>
        <dbReference type="Pfam" id="PF01361"/>
    </source>
</evidence>
<dbReference type="InterPro" id="IPR018191">
    <property type="entry name" value="4-OT"/>
</dbReference>